<feature type="transmembrane region" description="Helical" evidence="10">
    <location>
        <begin position="656"/>
        <end position="683"/>
    </location>
</feature>
<dbReference type="Pfam" id="PF02687">
    <property type="entry name" value="FtsX"/>
    <property type="match status" value="2"/>
</dbReference>
<evidence type="ECO:0000256" key="3">
    <source>
        <dbReference type="ARBA" id="ARBA00011131"/>
    </source>
</evidence>
<dbReference type="EMBL" id="JACOPB010000010">
    <property type="protein sequence ID" value="MBC5710249.1"/>
    <property type="molecule type" value="Genomic_DNA"/>
</dbReference>
<proteinExistence type="inferred from homology"/>
<comment type="subcellular location">
    <subcellularLocation>
        <location evidence="1">Cell membrane</location>
        <topology evidence="1">Multi-pass membrane protein</topology>
    </subcellularLocation>
</comment>
<reference evidence="13 14" key="1">
    <citation type="submission" date="2020-08" db="EMBL/GenBank/DDBJ databases">
        <title>Genome public.</title>
        <authorList>
            <person name="Liu C."/>
            <person name="Sun Q."/>
        </authorList>
    </citation>
    <scope>NUCLEOTIDE SEQUENCE [LARGE SCALE GENOMIC DNA]</scope>
    <source>
        <strain evidence="13 14">NSJ-66</strain>
    </source>
</reference>
<keyword evidence="5" id="KW-1003">Cell membrane</keyword>
<comment type="similarity">
    <text evidence="2">Belongs to the ABC-4 integral membrane protein family. HrtB subfamily.</text>
</comment>
<evidence type="ECO:0000256" key="10">
    <source>
        <dbReference type="SAM" id="Phobius"/>
    </source>
</evidence>
<feature type="transmembrane region" description="Helical" evidence="10">
    <location>
        <begin position="427"/>
        <end position="448"/>
    </location>
</feature>
<feature type="domain" description="ABC3 transporter permease C-terminal" evidence="11">
    <location>
        <begin position="263"/>
        <end position="386"/>
    </location>
</feature>
<name>A0ABR7HAN1_9FIRM</name>
<evidence type="ECO:0000256" key="1">
    <source>
        <dbReference type="ARBA" id="ARBA00004651"/>
    </source>
</evidence>
<feature type="domain" description="ABC3 transporter permease C-terminal" evidence="11">
    <location>
        <begin position="661"/>
        <end position="778"/>
    </location>
</feature>
<evidence type="ECO:0000256" key="9">
    <source>
        <dbReference type="ARBA" id="ARBA00024973"/>
    </source>
</evidence>
<feature type="domain" description="MacB-like periplasmic core" evidence="12">
    <location>
        <begin position="22"/>
        <end position="226"/>
    </location>
</feature>
<evidence type="ECO:0000256" key="7">
    <source>
        <dbReference type="ARBA" id="ARBA00022989"/>
    </source>
</evidence>
<evidence type="ECO:0000313" key="13">
    <source>
        <dbReference type="EMBL" id="MBC5710249.1"/>
    </source>
</evidence>
<dbReference type="RefSeq" id="WP_187023113.1">
    <property type="nucleotide sequence ID" value="NZ_JACOPB010000010.1"/>
</dbReference>
<keyword evidence="8 10" id="KW-0472">Membrane</keyword>
<gene>
    <name evidence="13" type="ORF">H8S75_20060</name>
</gene>
<comment type="subunit">
    <text evidence="3">The complex is composed of two ATP-binding proteins (HrtA), two transmembrane proteins (HrtB) and a solute-binding protein.</text>
</comment>
<evidence type="ECO:0000256" key="4">
    <source>
        <dbReference type="ARBA" id="ARBA00016962"/>
    </source>
</evidence>
<feature type="transmembrane region" description="Helical" evidence="10">
    <location>
        <begin position="351"/>
        <end position="374"/>
    </location>
</feature>
<evidence type="ECO:0000256" key="8">
    <source>
        <dbReference type="ARBA" id="ARBA00023136"/>
    </source>
</evidence>
<keyword evidence="14" id="KW-1185">Reference proteome</keyword>
<sequence>MKGYLDLVPISAKVHKKQSRMSVFCIILSVFLVTAIFGMADMFIRGQILQAQSENGNWHIGIRNITDEDAAVLAARPDIKTVSAYGVLNFRGDQGYTFGKKDTAIFGCDEAMVKDIFDMLSEGTFPQGEKEAVVSDNAKEVLGLKIGDQITVQTASYEELPFTISGFATNTANLLHEDSFGVFLSTEGFRAIYPEVENGKASDYNTMFYVQISNTRHIQNTIRDIKTSFSLTDDQVSENTKLLGLLGQSSSAFMMQVYGAATVLFVLVLCAGILMITSSLNSNVAQRIEFFGLMRCVGATPKQVMRLVRKEALHWCRLAIPIGVITGTVVVWLMCFVLRWLSPAYFGSMPIFSISIPSIIAGICVGLLTVLLAARSPAKKASKSSPLAAVSGNANDLQPVRKAANTTLFRVDTSLGIHHAKSSKKNFVLMVGSFSLSIILFLSFSVTIDFMKHTLTPLHPWTADLSIVSQDQTCSVKNELIKELSSNPAVDSVYGRMFAYNVFVVINGETKPVDLITYEEKQFDWAKNYLLSGSLGTVQNQNGTALVVFEAQNTVQVGDTVTLSMGEKSSNMEIVGMVSDCPFNNSADVGKLICSEETFRQLTGESDYTIIDIQLAQGTTENDVNAIRKMAGGTYTFSDDRMSNSNTRGTYYCFGLFVYGFLVLITLITIFNVINSIAMSVAARIKQYGVFRAIGLSNRQLVRMIVAEASTYAVIGSICGGILGLLCNKFLFDKLVGFQWGDPWNVPIAELAVIIAVVVLAVILAIRGPIQKIRKMSIVDTISAQ</sequence>
<evidence type="ECO:0000259" key="12">
    <source>
        <dbReference type="Pfam" id="PF12704"/>
    </source>
</evidence>
<protein>
    <recommendedName>
        <fullName evidence="4">Putative hemin transport system permease protein HrtB</fullName>
    </recommendedName>
</protein>
<keyword evidence="7 10" id="KW-1133">Transmembrane helix</keyword>
<dbReference type="Pfam" id="PF12704">
    <property type="entry name" value="MacB_PCD"/>
    <property type="match status" value="1"/>
</dbReference>
<evidence type="ECO:0000256" key="6">
    <source>
        <dbReference type="ARBA" id="ARBA00022692"/>
    </source>
</evidence>
<accession>A0ABR7HAN1</accession>
<keyword evidence="6 10" id="KW-0812">Transmembrane</keyword>
<feature type="transmembrane region" description="Helical" evidence="10">
    <location>
        <begin position="704"/>
        <end position="726"/>
    </location>
</feature>
<organism evidence="13 14">
    <name type="scientific">Hungatella hominis</name>
    <dbReference type="NCBI Taxonomy" id="2763050"/>
    <lineage>
        <taxon>Bacteria</taxon>
        <taxon>Bacillati</taxon>
        <taxon>Bacillota</taxon>
        <taxon>Clostridia</taxon>
        <taxon>Lachnospirales</taxon>
        <taxon>Lachnospiraceae</taxon>
        <taxon>Hungatella</taxon>
    </lineage>
</organism>
<feature type="transmembrane region" description="Helical" evidence="10">
    <location>
        <begin position="257"/>
        <end position="277"/>
    </location>
</feature>
<dbReference type="PANTHER" id="PTHR43738:SF2">
    <property type="entry name" value="ABC TRANSPORTER PERMEASE"/>
    <property type="match status" value="1"/>
</dbReference>
<dbReference type="InterPro" id="IPR003838">
    <property type="entry name" value="ABC3_permease_C"/>
</dbReference>
<dbReference type="InterPro" id="IPR025857">
    <property type="entry name" value="MacB_PCD"/>
</dbReference>
<dbReference type="Proteomes" id="UP000634672">
    <property type="component" value="Unassembled WGS sequence"/>
</dbReference>
<evidence type="ECO:0000313" key="14">
    <source>
        <dbReference type="Proteomes" id="UP000634672"/>
    </source>
</evidence>
<comment type="function">
    <text evidence="9">Part of the ABC transporter complex hrt involved in hemin import. Responsible for the translocation of the substrate across the membrane.</text>
</comment>
<evidence type="ECO:0000256" key="5">
    <source>
        <dbReference type="ARBA" id="ARBA00022475"/>
    </source>
</evidence>
<feature type="transmembrane region" description="Helical" evidence="10">
    <location>
        <begin position="315"/>
        <end position="339"/>
    </location>
</feature>
<dbReference type="PANTHER" id="PTHR43738">
    <property type="entry name" value="ABC TRANSPORTER, MEMBRANE PROTEIN"/>
    <property type="match status" value="1"/>
</dbReference>
<dbReference type="InterPro" id="IPR051125">
    <property type="entry name" value="ABC-4/HrtB_transporter"/>
</dbReference>
<feature type="transmembrane region" description="Helical" evidence="10">
    <location>
        <begin position="746"/>
        <end position="766"/>
    </location>
</feature>
<evidence type="ECO:0000256" key="2">
    <source>
        <dbReference type="ARBA" id="ARBA00008697"/>
    </source>
</evidence>
<feature type="transmembrane region" description="Helical" evidence="10">
    <location>
        <begin position="21"/>
        <end position="44"/>
    </location>
</feature>
<evidence type="ECO:0000259" key="11">
    <source>
        <dbReference type="Pfam" id="PF02687"/>
    </source>
</evidence>
<comment type="caution">
    <text evidence="13">The sequence shown here is derived from an EMBL/GenBank/DDBJ whole genome shotgun (WGS) entry which is preliminary data.</text>
</comment>